<accession>A0A248VPI3</accession>
<feature type="compositionally biased region" description="Polar residues" evidence="1">
    <location>
        <begin position="302"/>
        <end position="319"/>
    </location>
</feature>
<dbReference type="EMBL" id="CP022990">
    <property type="protein sequence ID" value="ASW00958.1"/>
    <property type="molecule type" value="Genomic_DNA"/>
</dbReference>
<evidence type="ECO:0000313" key="4">
    <source>
        <dbReference type="Proteomes" id="UP000215158"/>
    </source>
</evidence>
<dbReference type="Pfam" id="PF01261">
    <property type="entry name" value="AP_endonuc_2"/>
    <property type="match status" value="1"/>
</dbReference>
<dbReference type="SUPFAM" id="SSF51658">
    <property type="entry name" value="Xylose isomerase-like"/>
    <property type="match status" value="1"/>
</dbReference>
<evidence type="ECO:0000259" key="2">
    <source>
        <dbReference type="Pfam" id="PF01261"/>
    </source>
</evidence>
<feature type="compositionally biased region" description="Basic and acidic residues" evidence="1">
    <location>
        <begin position="281"/>
        <end position="297"/>
    </location>
</feature>
<protein>
    <submittedName>
        <fullName evidence="3">Xylose isomerase</fullName>
    </submittedName>
</protein>
<reference evidence="3 4" key="1">
    <citation type="submission" date="2017-08" db="EMBL/GenBank/DDBJ databases">
        <title>Identification and genetic characteristics of simultaneous BTEX- and naphthalene-degrading Paraburkholderia sp. BN5 isolated from petroleum-contaminated soil.</title>
        <authorList>
            <person name="Lee Y."/>
            <person name="Jeon C.O."/>
        </authorList>
    </citation>
    <scope>NUCLEOTIDE SEQUENCE [LARGE SCALE GENOMIC DNA]</scope>
    <source>
        <strain evidence="3 4">BN5</strain>
    </source>
</reference>
<gene>
    <name evidence="3" type="ORF">CJU94_22295</name>
</gene>
<evidence type="ECO:0000313" key="3">
    <source>
        <dbReference type="EMBL" id="ASW00958.1"/>
    </source>
</evidence>
<dbReference type="InterPro" id="IPR036237">
    <property type="entry name" value="Xyl_isomerase-like_sf"/>
</dbReference>
<name>A0A248VPI3_9BURK</name>
<dbReference type="AlphaFoldDB" id="A0A248VPI3"/>
<feature type="region of interest" description="Disordered" evidence="1">
    <location>
        <begin position="279"/>
        <end position="319"/>
    </location>
</feature>
<organism evidence="3 4">
    <name type="scientific">Paraburkholderia aromaticivorans</name>
    <dbReference type="NCBI Taxonomy" id="2026199"/>
    <lineage>
        <taxon>Bacteria</taxon>
        <taxon>Pseudomonadati</taxon>
        <taxon>Pseudomonadota</taxon>
        <taxon>Betaproteobacteria</taxon>
        <taxon>Burkholderiales</taxon>
        <taxon>Burkholderiaceae</taxon>
        <taxon>Paraburkholderia</taxon>
    </lineage>
</organism>
<dbReference type="RefSeq" id="WP_095420870.1">
    <property type="nucleotide sequence ID" value="NZ_CP022990.1"/>
</dbReference>
<evidence type="ECO:0000256" key="1">
    <source>
        <dbReference type="SAM" id="MobiDB-lite"/>
    </source>
</evidence>
<dbReference type="GO" id="GO:0016853">
    <property type="term" value="F:isomerase activity"/>
    <property type="evidence" value="ECO:0007669"/>
    <property type="project" value="UniProtKB-KW"/>
</dbReference>
<dbReference type="OrthoDB" id="2555274at2"/>
<dbReference type="InterPro" id="IPR013022">
    <property type="entry name" value="Xyl_isomerase-like_TIM-brl"/>
</dbReference>
<dbReference type="Proteomes" id="UP000215158">
    <property type="component" value="Chromosome 2"/>
</dbReference>
<dbReference type="KEGG" id="parb:CJU94_22295"/>
<keyword evidence="4" id="KW-1185">Reference proteome</keyword>
<dbReference type="Gene3D" id="3.20.20.150">
    <property type="entry name" value="Divalent-metal-dependent TIM barrel enzymes"/>
    <property type="match status" value="1"/>
</dbReference>
<keyword evidence="3" id="KW-0413">Isomerase</keyword>
<proteinExistence type="predicted"/>
<sequence length="319" mass="35104">MKFELFKTFWGFDGGPRDAAPLVRAAGFDGIEAPLPPGGAARDAFAQAIADEGLGFIAEITTAGSYVPERSATPADHLRDFEEKIVWGKPLGPRFFNVMAGCDAWPAATQVDFFSRAVDVAAKHDVVCSFETHRGRSFFNPWITRDVARAVPALKLTCDFSHWVSVCERLLDSEWDTVLELAPHAHHLHGRVGYPQGPQVPHPAAPEYADCLASHQRIWEALWAAQIEQGYTVTTMTPEFGPDGYLHTLPFTNAPVADLWEINTWMGREERRHLAAFLAARETREARDTHDPGRAPDARGGQPTQSPTNPQASQAPALS</sequence>
<feature type="domain" description="Xylose isomerase-like TIM barrel" evidence="2">
    <location>
        <begin position="22"/>
        <end position="189"/>
    </location>
</feature>